<accession>A0A8S0PNR4</accession>
<comment type="caution">
    <text evidence="1">The sequence shown here is derived from an EMBL/GenBank/DDBJ whole genome shotgun (WGS) entry which is preliminary data.</text>
</comment>
<dbReference type="EMBL" id="CACTIH010000139">
    <property type="protein sequence ID" value="CAA2955120.1"/>
    <property type="molecule type" value="Genomic_DNA"/>
</dbReference>
<keyword evidence="2" id="KW-1185">Reference proteome</keyword>
<keyword evidence="1" id="KW-0436">Ligase</keyword>
<sequence>MRKRHPVQHASEHSIQRSCDLFGNKTEVAMLEIPGYNEAGDSIDQHWDMRLDVDHMSYEIGIVGTGLSE</sequence>
<gene>
    <name evidence="1" type="ORF">OLEA9_A121159</name>
</gene>
<organism evidence="1 2">
    <name type="scientific">Olea europaea subsp. europaea</name>
    <dbReference type="NCBI Taxonomy" id="158383"/>
    <lineage>
        <taxon>Eukaryota</taxon>
        <taxon>Viridiplantae</taxon>
        <taxon>Streptophyta</taxon>
        <taxon>Embryophyta</taxon>
        <taxon>Tracheophyta</taxon>
        <taxon>Spermatophyta</taxon>
        <taxon>Magnoliopsida</taxon>
        <taxon>eudicotyledons</taxon>
        <taxon>Gunneridae</taxon>
        <taxon>Pentapetalae</taxon>
        <taxon>asterids</taxon>
        <taxon>lamiids</taxon>
        <taxon>Lamiales</taxon>
        <taxon>Oleaceae</taxon>
        <taxon>Oleeae</taxon>
        <taxon>Olea</taxon>
    </lineage>
</organism>
<name>A0A8S0PNR4_OLEEU</name>
<dbReference type="GO" id="GO:0016874">
    <property type="term" value="F:ligase activity"/>
    <property type="evidence" value="ECO:0007669"/>
    <property type="project" value="UniProtKB-KW"/>
</dbReference>
<dbReference type="Proteomes" id="UP000594638">
    <property type="component" value="Unassembled WGS sequence"/>
</dbReference>
<protein>
    <submittedName>
        <fullName evidence="1">Probable E3 ubiquitin- ligase ZFP1 isoform X1</fullName>
    </submittedName>
</protein>
<dbReference type="AlphaFoldDB" id="A0A8S0PNR4"/>
<proteinExistence type="predicted"/>
<dbReference type="Gramene" id="OE9A121159T1">
    <property type="protein sequence ID" value="OE9A121159C1"/>
    <property type="gene ID" value="OE9A121159"/>
</dbReference>
<evidence type="ECO:0000313" key="2">
    <source>
        <dbReference type="Proteomes" id="UP000594638"/>
    </source>
</evidence>
<reference evidence="1 2" key="1">
    <citation type="submission" date="2019-12" db="EMBL/GenBank/DDBJ databases">
        <authorList>
            <person name="Alioto T."/>
            <person name="Alioto T."/>
            <person name="Gomez Garrido J."/>
        </authorList>
    </citation>
    <scope>NUCLEOTIDE SEQUENCE [LARGE SCALE GENOMIC DNA]</scope>
</reference>
<evidence type="ECO:0000313" key="1">
    <source>
        <dbReference type="EMBL" id="CAA2955120.1"/>
    </source>
</evidence>